<dbReference type="InterPro" id="IPR005612">
    <property type="entry name" value="CCAAT-binding_factor"/>
</dbReference>
<organism evidence="3 4">
    <name type="scientific">Vanilla planifolia</name>
    <name type="common">Vanilla</name>
    <dbReference type="NCBI Taxonomy" id="51239"/>
    <lineage>
        <taxon>Eukaryota</taxon>
        <taxon>Viridiplantae</taxon>
        <taxon>Streptophyta</taxon>
        <taxon>Embryophyta</taxon>
        <taxon>Tracheophyta</taxon>
        <taxon>Spermatophyta</taxon>
        <taxon>Magnoliopsida</taxon>
        <taxon>Liliopsida</taxon>
        <taxon>Asparagales</taxon>
        <taxon>Orchidaceae</taxon>
        <taxon>Vanilloideae</taxon>
        <taxon>Vanilleae</taxon>
        <taxon>Vanilla</taxon>
    </lineage>
</organism>
<protein>
    <recommendedName>
        <fullName evidence="2">CCAAT-binding factor domain-containing protein</fullName>
    </recommendedName>
</protein>
<dbReference type="GO" id="GO:0042254">
    <property type="term" value="P:ribosome biogenesis"/>
    <property type="evidence" value="ECO:0007669"/>
    <property type="project" value="InterPro"/>
</dbReference>
<dbReference type="PANTHER" id="PTHR12455:SF0">
    <property type="entry name" value="NUCLEOLAR COMPLEX PROTEIN 4 HOMOLOG"/>
    <property type="match status" value="1"/>
</dbReference>
<dbReference type="AlphaFoldDB" id="A0A835PIF4"/>
<reference evidence="3 4" key="1">
    <citation type="journal article" date="2020" name="Nat. Food">
        <title>A phased Vanilla planifolia genome enables genetic improvement of flavour and production.</title>
        <authorList>
            <person name="Hasing T."/>
            <person name="Tang H."/>
            <person name="Brym M."/>
            <person name="Khazi F."/>
            <person name="Huang T."/>
            <person name="Chambers A.H."/>
        </authorList>
    </citation>
    <scope>NUCLEOTIDE SEQUENCE [LARGE SCALE GENOMIC DNA]</scope>
    <source>
        <tissue evidence="3">Leaf</tissue>
    </source>
</reference>
<proteinExistence type="inferred from homology"/>
<gene>
    <name evidence="3" type="ORF">HPP92_025664</name>
</gene>
<dbReference type="EMBL" id="JADCNL010000014">
    <property type="protein sequence ID" value="KAG0453000.1"/>
    <property type="molecule type" value="Genomic_DNA"/>
</dbReference>
<dbReference type="GO" id="GO:0032040">
    <property type="term" value="C:small-subunit processome"/>
    <property type="evidence" value="ECO:0007669"/>
    <property type="project" value="TreeGrafter"/>
</dbReference>
<dbReference type="Pfam" id="PF03914">
    <property type="entry name" value="CBF"/>
    <property type="match status" value="2"/>
</dbReference>
<sequence length="294" mass="32858">MESKWLVNKEERTTSSKLLDLEANHSKSQMSSCHIMKKLKSRFTKAWLSFLKLPLPLDIYKEVLATLHHNVIPYLSNPAILCDFLTRSYDIGGVISVMALSGLFILMTRHGLEYPRFYEKLYALLKPSIFMAKHRAVFFQLLDSCLKSSYLPAYLAAAYAKKTESIGSQVGDVVNGDSSVEVDESTENSKGSSLWEIDTLRHHYCPAVSRFVASLENDLTSRAKTTEMSISDFSSGSYATIFGDEDDLKLGNPRNPNLSHSASLPSRLHRGQGDDLAVLILFKSRRHTGKGELG</sequence>
<dbReference type="PANTHER" id="PTHR12455">
    <property type="entry name" value="NUCLEOLAR COMPLEX PROTEIN 4"/>
    <property type="match status" value="1"/>
</dbReference>
<evidence type="ECO:0000313" key="4">
    <source>
        <dbReference type="Proteomes" id="UP000636800"/>
    </source>
</evidence>
<feature type="domain" description="CCAAT-binding factor" evidence="2">
    <location>
        <begin position="186"/>
        <end position="212"/>
    </location>
</feature>
<evidence type="ECO:0000256" key="1">
    <source>
        <dbReference type="ARBA" id="ARBA00007797"/>
    </source>
</evidence>
<evidence type="ECO:0000313" key="3">
    <source>
        <dbReference type="EMBL" id="KAG0453000.1"/>
    </source>
</evidence>
<name>A0A835PIF4_VANPL</name>
<feature type="domain" description="CCAAT-binding factor" evidence="2">
    <location>
        <begin position="96"/>
        <end position="163"/>
    </location>
</feature>
<dbReference type="GO" id="GO:0030692">
    <property type="term" value="C:Noc4p-Nop14p complex"/>
    <property type="evidence" value="ECO:0007669"/>
    <property type="project" value="TreeGrafter"/>
</dbReference>
<comment type="similarity">
    <text evidence="1">Belongs to the CBF/MAK21 family.</text>
</comment>
<dbReference type="Proteomes" id="UP000636800">
    <property type="component" value="Unassembled WGS sequence"/>
</dbReference>
<accession>A0A835PIF4</accession>
<dbReference type="InterPro" id="IPR027193">
    <property type="entry name" value="Noc4"/>
</dbReference>
<comment type="caution">
    <text evidence="3">The sequence shown here is derived from an EMBL/GenBank/DDBJ whole genome shotgun (WGS) entry which is preliminary data.</text>
</comment>
<keyword evidence="4" id="KW-1185">Reference proteome</keyword>
<evidence type="ECO:0000259" key="2">
    <source>
        <dbReference type="Pfam" id="PF03914"/>
    </source>
</evidence>